<evidence type="ECO:0000256" key="2">
    <source>
        <dbReference type="SAM" id="SignalP"/>
    </source>
</evidence>
<reference evidence="3 4" key="1">
    <citation type="submission" date="2016-04" db="EMBL/GenBank/DDBJ databases">
        <title>A degradative enzymes factory behind the ericoid mycorrhizal symbiosis.</title>
        <authorList>
            <consortium name="DOE Joint Genome Institute"/>
            <person name="Martino E."/>
            <person name="Morin E."/>
            <person name="Grelet G."/>
            <person name="Kuo A."/>
            <person name="Kohler A."/>
            <person name="Daghino S."/>
            <person name="Barry K."/>
            <person name="Choi C."/>
            <person name="Cichocki N."/>
            <person name="Clum A."/>
            <person name="Copeland A."/>
            <person name="Hainaut M."/>
            <person name="Haridas S."/>
            <person name="Labutti K."/>
            <person name="Lindquist E."/>
            <person name="Lipzen A."/>
            <person name="Khouja H.-R."/>
            <person name="Murat C."/>
            <person name="Ohm R."/>
            <person name="Olson A."/>
            <person name="Spatafora J."/>
            <person name="Veneault-Fourrey C."/>
            <person name="Henrissat B."/>
            <person name="Grigoriev I."/>
            <person name="Martin F."/>
            <person name="Perotto S."/>
        </authorList>
    </citation>
    <scope>NUCLEOTIDE SEQUENCE [LARGE SCALE GENOMIC DNA]</scope>
    <source>
        <strain evidence="3 4">E</strain>
    </source>
</reference>
<dbReference type="AlphaFoldDB" id="A0A2J6TDR4"/>
<dbReference type="Proteomes" id="UP000235371">
    <property type="component" value="Unassembled WGS sequence"/>
</dbReference>
<dbReference type="OrthoDB" id="3556826at2759"/>
<keyword evidence="2" id="KW-0732">Signal</keyword>
<dbReference type="RefSeq" id="XP_024738064.1">
    <property type="nucleotide sequence ID" value="XM_024886693.1"/>
</dbReference>
<dbReference type="GeneID" id="36594770"/>
<feature type="region of interest" description="Disordered" evidence="1">
    <location>
        <begin position="297"/>
        <end position="317"/>
    </location>
</feature>
<dbReference type="InParanoid" id="A0A2J6TDR4"/>
<feature type="compositionally biased region" description="Polar residues" evidence="1">
    <location>
        <begin position="306"/>
        <end position="317"/>
    </location>
</feature>
<protein>
    <submittedName>
        <fullName evidence="3">Uncharacterized protein</fullName>
    </submittedName>
</protein>
<feature type="chain" id="PRO_5014473731" evidence="2">
    <location>
        <begin position="22"/>
        <end position="317"/>
    </location>
</feature>
<organism evidence="3 4">
    <name type="scientific">Hyaloscypha bicolor E</name>
    <dbReference type="NCBI Taxonomy" id="1095630"/>
    <lineage>
        <taxon>Eukaryota</taxon>
        <taxon>Fungi</taxon>
        <taxon>Dikarya</taxon>
        <taxon>Ascomycota</taxon>
        <taxon>Pezizomycotina</taxon>
        <taxon>Leotiomycetes</taxon>
        <taxon>Helotiales</taxon>
        <taxon>Hyaloscyphaceae</taxon>
        <taxon>Hyaloscypha</taxon>
        <taxon>Hyaloscypha bicolor</taxon>
    </lineage>
</organism>
<evidence type="ECO:0000313" key="4">
    <source>
        <dbReference type="Proteomes" id="UP000235371"/>
    </source>
</evidence>
<sequence length="317" mass="34059">MSKPWGIPYLLLFYLFALSSCRGVERAHSGTAARQDFHNELLRLEAIALTRLPWNINGVYGREVFDLGETNGTANALRKRVGTPPAPEPGQGDMVLSLWRNTQFKVPVNNIFVNFAITPATTVVMTTGTCYGCTAVVMCSAPGQLCIFAHFRQSNGVPNTWASGAAADTDFSIHVMDPIDDAINQYKAQLGATPFCVIFTPAAAGSTSAFYYPARITGPDSINGAILAAFPTASILNIGYNYAGAQGDWTEDRAFGKIVLEWKGSASSCAVGGSSVLNVFAEDNWWQSLRFDDNGNPVNVDKTPCESPSGSQDGFDT</sequence>
<accession>A0A2J6TDR4</accession>
<evidence type="ECO:0000256" key="1">
    <source>
        <dbReference type="SAM" id="MobiDB-lite"/>
    </source>
</evidence>
<proteinExistence type="predicted"/>
<keyword evidence="4" id="KW-1185">Reference proteome</keyword>
<name>A0A2J6TDR4_9HELO</name>
<dbReference type="EMBL" id="KZ613786">
    <property type="protein sequence ID" value="PMD61160.1"/>
    <property type="molecule type" value="Genomic_DNA"/>
</dbReference>
<evidence type="ECO:0000313" key="3">
    <source>
        <dbReference type="EMBL" id="PMD61160.1"/>
    </source>
</evidence>
<gene>
    <name evidence="3" type="ORF">K444DRAFT_662323</name>
</gene>
<dbReference type="PROSITE" id="PS51257">
    <property type="entry name" value="PROKAR_LIPOPROTEIN"/>
    <property type="match status" value="1"/>
</dbReference>
<feature type="signal peptide" evidence="2">
    <location>
        <begin position="1"/>
        <end position="21"/>
    </location>
</feature>